<dbReference type="EMBL" id="UYYB01094487">
    <property type="protein sequence ID" value="VDM74452.1"/>
    <property type="molecule type" value="Genomic_DNA"/>
</dbReference>
<dbReference type="PANTHER" id="PTHR15154">
    <property type="entry name" value="HAMARTIN"/>
    <property type="match status" value="1"/>
</dbReference>
<feature type="coiled-coil region" evidence="1">
    <location>
        <begin position="533"/>
        <end position="672"/>
    </location>
</feature>
<reference evidence="3 4" key="1">
    <citation type="submission" date="2018-11" db="EMBL/GenBank/DDBJ databases">
        <authorList>
            <consortium name="Pathogen Informatics"/>
        </authorList>
    </citation>
    <scope>NUCLEOTIDE SEQUENCE [LARGE SCALE GENOMIC DNA]</scope>
</reference>
<name>A0A3P7L4X5_STRVU</name>
<protein>
    <submittedName>
        <fullName evidence="3">Uncharacterized protein</fullName>
    </submittedName>
</protein>
<dbReference type="AlphaFoldDB" id="A0A3P7L4X5"/>
<evidence type="ECO:0000256" key="1">
    <source>
        <dbReference type="SAM" id="Coils"/>
    </source>
</evidence>
<feature type="region of interest" description="Disordered" evidence="2">
    <location>
        <begin position="161"/>
        <end position="183"/>
    </location>
</feature>
<evidence type="ECO:0000313" key="4">
    <source>
        <dbReference type="Proteomes" id="UP000270094"/>
    </source>
</evidence>
<keyword evidence="1" id="KW-0175">Coiled coil</keyword>
<dbReference type="OrthoDB" id="6022054at2759"/>
<dbReference type="GO" id="GO:0033596">
    <property type="term" value="C:TSC1-TSC2 complex"/>
    <property type="evidence" value="ECO:0007669"/>
    <property type="project" value="TreeGrafter"/>
</dbReference>
<organism evidence="3 4">
    <name type="scientific">Strongylus vulgaris</name>
    <name type="common">Blood worm</name>
    <dbReference type="NCBI Taxonomy" id="40348"/>
    <lineage>
        <taxon>Eukaryota</taxon>
        <taxon>Metazoa</taxon>
        <taxon>Ecdysozoa</taxon>
        <taxon>Nematoda</taxon>
        <taxon>Chromadorea</taxon>
        <taxon>Rhabditida</taxon>
        <taxon>Rhabditina</taxon>
        <taxon>Rhabditomorpha</taxon>
        <taxon>Strongyloidea</taxon>
        <taxon>Strongylidae</taxon>
        <taxon>Strongylus</taxon>
    </lineage>
</organism>
<dbReference type="Proteomes" id="UP000270094">
    <property type="component" value="Unassembled WGS sequence"/>
</dbReference>
<accession>A0A3P7L4X5</accession>
<proteinExistence type="predicted"/>
<sequence>MLDSKKTTEVWDRVDVGHLAFALREFFHAVYGVYPTNFISYLRNYFVDKTGGTKRRDIATYVICPLLAGVRLHPNLILVGKDKELSKERWHQRESHDFLDDCRRVVIGKIPINAVYDCFDICSESDSPPAAPNEVFPQLFTSYASSTSSDYAWRGEDSENDLLNALNTPPGGSARTSTQKRSVAEEEWAPIVITSDEKRHRSVDAPSRSLRNSIGSFFKRDHGSDKASIGSHADRVVEYALSTSTSQDNVQAEEAEEAVECLTPVSKQSPERLTLAKNRADPQNEGLRIAQAAQAVALAVRREHHPVTQDPDDAVVRSRSASFLFDSPHAEDRDKSSIQEKSDVGTERGVAKGDAENAHNSGNGEGPRNRFSIGSFFTKLNRQRFASECHPVLPSTTAHHSYEPILAEVAVKVPKENLLERFPYLRLVRPLSVEHYAEIEANLENDHELRRSAYMEKSKEFHYCLREMGLADRLPGRIYDDMIHITSGLPMEKQRDILRARLRLVNQHLLYERSCRLLHANRNRRLFGRIKQQKVAEAEMEQLKENLHVVNGERKELIAALSGIRRFLDDEKRSRSTAEAEATEKMKELESACSALNEKLQEVQFRSNLVEEEAKNWKLQIDQYRRRADDAEEQVRLLRQQLPPVESLMAELIKTQSVNQQLRDQIRMLESRTEEGGPYLRLMPRNGRRERNLVQDMERVQSDLINEHNTSEEYRSDIYVPRDVICGLSPNELRSSEEEVGIDLEETV</sequence>
<dbReference type="Pfam" id="PF04388">
    <property type="entry name" value="Hamartin"/>
    <property type="match status" value="1"/>
</dbReference>
<keyword evidence="4" id="KW-1185">Reference proteome</keyword>
<dbReference type="InterPro" id="IPR007483">
    <property type="entry name" value="Hamartin"/>
</dbReference>
<dbReference type="GO" id="GO:0051726">
    <property type="term" value="P:regulation of cell cycle"/>
    <property type="evidence" value="ECO:0007669"/>
    <property type="project" value="TreeGrafter"/>
</dbReference>
<evidence type="ECO:0000256" key="2">
    <source>
        <dbReference type="SAM" id="MobiDB-lite"/>
    </source>
</evidence>
<evidence type="ECO:0000313" key="3">
    <source>
        <dbReference type="EMBL" id="VDM74452.1"/>
    </source>
</evidence>
<dbReference type="GO" id="GO:0032007">
    <property type="term" value="P:negative regulation of TOR signaling"/>
    <property type="evidence" value="ECO:0007669"/>
    <property type="project" value="TreeGrafter"/>
</dbReference>
<feature type="compositionally biased region" description="Basic and acidic residues" evidence="2">
    <location>
        <begin position="328"/>
        <end position="357"/>
    </location>
</feature>
<feature type="region of interest" description="Disordered" evidence="2">
    <location>
        <begin position="325"/>
        <end position="370"/>
    </location>
</feature>
<dbReference type="PANTHER" id="PTHR15154:SF2">
    <property type="entry name" value="HAMARTIN"/>
    <property type="match status" value="1"/>
</dbReference>
<gene>
    <name evidence="3" type="ORF">SVUK_LOCUS9450</name>
</gene>